<feature type="transmembrane region" description="Helical" evidence="2">
    <location>
        <begin position="24"/>
        <end position="46"/>
    </location>
</feature>
<sequence length="377" mass="40576">MQIDRRVAGAIATLVRYARHSRRLLSPAAFLAVAATALTMAVWLLPEVLTRTNRTISAKDLLDAKNNVRVTLLQAIAGIVLAIGLYFTSRTLKLNHEGQITERYAKAIELLGNEAIDVRVGGVFALERLARDSQADSDTICAVLIAFVSERTSEPGRYGRVPLEDPINADVQAALTVLGRWHSPIPDGIRLQGCGFNQAKLFGSSWPRAQFNYCKLNGAGFSEADLTNAGFSWTQVTAGGFLRVEGSGTHFVRSRVQAWFCGADLSGADFAYADLRGADFGERRDGDPIEGRLTIPAANLDGADFTNADLEGTIFCGTDLSNALGISRGQFARAITNARTVPPKQWAPDPVSVGPDADVVPWDANADGDSENMHRSG</sequence>
<dbReference type="AlphaFoldDB" id="A0A1N5V4Q8"/>
<keyword evidence="2" id="KW-0472">Membrane</keyword>
<dbReference type="Pfam" id="PF00805">
    <property type="entry name" value="Pentapeptide"/>
    <property type="match status" value="3"/>
</dbReference>
<evidence type="ECO:0000313" key="3">
    <source>
        <dbReference type="EMBL" id="SIM67890.1"/>
    </source>
</evidence>
<dbReference type="RefSeq" id="WP_084757261.1">
    <property type="nucleotide sequence ID" value="NZ_FSQT01000001.1"/>
</dbReference>
<evidence type="ECO:0000256" key="1">
    <source>
        <dbReference type="SAM" id="MobiDB-lite"/>
    </source>
</evidence>
<evidence type="ECO:0000313" key="4">
    <source>
        <dbReference type="Proteomes" id="UP000185124"/>
    </source>
</evidence>
<keyword evidence="2" id="KW-1133">Transmembrane helix</keyword>
<reference evidence="4" key="1">
    <citation type="submission" date="2016-12" db="EMBL/GenBank/DDBJ databases">
        <authorList>
            <person name="Varghese N."/>
            <person name="Submissions S."/>
        </authorList>
    </citation>
    <scope>NUCLEOTIDE SEQUENCE [LARGE SCALE GENOMIC DNA]</scope>
    <source>
        <strain evidence="4">DSM 45599</strain>
    </source>
</reference>
<feature type="region of interest" description="Disordered" evidence="1">
    <location>
        <begin position="343"/>
        <end position="377"/>
    </location>
</feature>
<protein>
    <submittedName>
        <fullName evidence="3">Pentapeptide repeat-containing protein</fullName>
    </submittedName>
</protein>
<keyword evidence="2" id="KW-0812">Transmembrane</keyword>
<accession>A0A1N5V4Q8</accession>
<organism evidence="3 4">
    <name type="scientific">Micromonospora cremea</name>
    <dbReference type="NCBI Taxonomy" id="709881"/>
    <lineage>
        <taxon>Bacteria</taxon>
        <taxon>Bacillati</taxon>
        <taxon>Actinomycetota</taxon>
        <taxon>Actinomycetes</taxon>
        <taxon>Micromonosporales</taxon>
        <taxon>Micromonosporaceae</taxon>
        <taxon>Micromonospora</taxon>
    </lineage>
</organism>
<evidence type="ECO:0000256" key="2">
    <source>
        <dbReference type="SAM" id="Phobius"/>
    </source>
</evidence>
<dbReference type="PANTHER" id="PTHR14136:SF17">
    <property type="entry name" value="BTB_POZ DOMAIN-CONTAINING PROTEIN KCTD9"/>
    <property type="match status" value="1"/>
</dbReference>
<name>A0A1N5V4Q8_9ACTN</name>
<dbReference type="EMBL" id="FSQT01000001">
    <property type="protein sequence ID" value="SIM67890.1"/>
    <property type="molecule type" value="Genomic_DNA"/>
</dbReference>
<gene>
    <name evidence="3" type="ORF">SAMN04489832_1356</name>
</gene>
<dbReference type="Gene3D" id="2.160.20.80">
    <property type="entry name" value="E3 ubiquitin-protein ligase SopA"/>
    <property type="match status" value="1"/>
</dbReference>
<feature type="transmembrane region" description="Helical" evidence="2">
    <location>
        <begin position="66"/>
        <end position="87"/>
    </location>
</feature>
<proteinExistence type="predicted"/>
<dbReference type="SUPFAM" id="SSF141571">
    <property type="entry name" value="Pentapeptide repeat-like"/>
    <property type="match status" value="1"/>
</dbReference>
<dbReference type="InterPro" id="IPR051082">
    <property type="entry name" value="Pentapeptide-BTB/POZ_domain"/>
</dbReference>
<dbReference type="Proteomes" id="UP000185124">
    <property type="component" value="Unassembled WGS sequence"/>
</dbReference>
<dbReference type="PANTHER" id="PTHR14136">
    <property type="entry name" value="BTB_POZ DOMAIN-CONTAINING PROTEIN KCTD9"/>
    <property type="match status" value="1"/>
</dbReference>
<dbReference type="InterPro" id="IPR001646">
    <property type="entry name" value="5peptide_repeat"/>
</dbReference>
<dbReference type="OrthoDB" id="4563217at2"/>
<keyword evidence="4" id="KW-1185">Reference proteome</keyword>
<dbReference type="STRING" id="709881.SAMN04489832_1356"/>